<keyword evidence="1" id="KW-0540">Nuclease</keyword>
<dbReference type="EMBL" id="CP031699">
    <property type="protein sequence ID" value="QEY24607.1"/>
    <property type="molecule type" value="Genomic_DNA"/>
</dbReference>
<keyword evidence="5" id="KW-1185">Reference proteome</keyword>
<protein>
    <submittedName>
        <fullName evidence="4">Restriction endonuclease</fullName>
    </submittedName>
</protein>
<evidence type="ECO:0000256" key="1">
    <source>
        <dbReference type="ARBA" id="ARBA00022722"/>
    </source>
</evidence>
<name>A0A5P3MSL5_NEIAN</name>
<dbReference type="KEGG" id="naq:D0T90_09125"/>
<evidence type="ECO:0000313" key="5">
    <source>
        <dbReference type="Proteomes" id="UP000325536"/>
    </source>
</evidence>
<reference evidence="4 5" key="1">
    <citation type="submission" date="2018-08" db="EMBL/GenBank/DDBJ databases">
        <title>Neisseria animalis ATCC 49930 complete genome.</title>
        <authorList>
            <person name="Veseli I.A."/>
            <person name="Mascarenhas dos Santos A.C."/>
            <person name="Buttler R."/>
            <person name="Pombert J.-F."/>
        </authorList>
    </citation>
    <scope>NUCLEOTIDE SEQUENCE [LARGE SCALE GENOMIC DNA]</scope>
    <source>
        <strain evidence="4 5">ATCC 49930</strain>
    </source>
</reference>
<dbReference type="SUPFAM" id="SSF52980">
    <property type="entry name" value="Restriction endonuclease-like"/>
    <property type="match status" value="1"/>
</dbReference>
<dbReference type="REBASE" id="369134">
    <property type="entry name" value="Nan49930ORF9130P"/>
</dbReference>
<dbReference type="Gene3D" id="3.40.600.10">
    <property type="entry name" value="DNA mismatch repair MutH/Restriction endonuclease, type II"/>
    <property type="match status" value="1"/>
</dbReference>
<dbReference type="InterPro" id="IPR015314">
    <property type="entry name" value="Restrct_endonuc_II_EcoRV"/>
</dbReference>
<dbReference type="OrthoDB" id="5917943at2"/>
<organism evidence="4 5">
    <name type="scientific">Neisseria animalis</name>
    <dbReference type="NCBI Taxonomy" id="492"/>
    <lineage>
        <taxon>Bacteria</taxon>
        <taxon>Pseudomonadati</taxon>
        <taxon>Pseudomonadota</taxon>
        <taxon>Betaproteobacteria</taxon>
        <taxon>Neisseriales</taxon>
        <taxon>Neisseriaceae</taxon>
        <taxon>Neisseria</taxon>
    </lineage>
</organism>
<evidence type="ECO:0000256" key="3">
    <source>
        <dbReference type="ARBA" id="ARBA00022801"/>
    </source>
</evidence>
<keyword evidence="2 4" id="KW-0255">Endonuclease</keyword>
<accession>A0A5P3MSL5</accession>
<proteinExistence type="predicted"/>
<evidence type="ECO:0000313" key="4">
    <source>
        <dbReference type="EMBL" id="QEY24607.1"/>
    </source>
</evidence>
<dbReference type="GO" id="GO:0003677">
    <property type="term" value="F:DNA binding"/>
    <property type="evidence" value="ECO:0007669"/>
    <property type="project" value="InterPro"/>
</dbReference>
<dbReference type="AlphaFoldDB" id="A0A5P3MSL5"/>
<dbReference type="InterPro" id="IPR011335">
    <property type="entry name" value="Restrct_endonuc-II-like"/>
</dbReference>
<dbReference type="RefSeq" id="WP_123794809.1">
    <property type="nucleotide sequence ID" value="NZ_CP031699.1"/>
</dbReference>
<dbReference type="InterPro" id="IPR037057">
    <property type="entry name" value="DNA_rep_MutH/T2_RE_sf"/>
</dbReference>
<evidence type="ECO:0000256" key="2">
    <source>
        <dbReference type="ARBA" id="ARBA00022759"/>
    </source>
</evidence>
<dbReference type="GO" id="GO:0016787">
    <property type="term" value="F:hydrolase activity"/>
    <property type="evidence" value="ECO:0007669"/>
    <property type="project" value="UniProtKB-KW"/>
</dbReference>
<sequence>MQQNTDLIIDTITKYIPKELSRWELVGFLNKRKEIFAFGSDSKIIGRLFEVLAFDILYQTAEELGYILCESEKQTVYPDYFFIKPDGRKIAIDIKTTYRDDKKGRIKFTAGSFTSYLRNGTKNITGSYDEYDAHYILGVVYTRESKATKGMTPLDGLSDITAAYKDVEVFIQEKFRICGDKKGSGNTDNIGTIAATNIKPFIFGAGPFAFLGKEIFHDYWSNHPRYTDSKEIKASLYNDLLGYINWIGQKDDVKAQELIELYNKYLDEYKKEFLTTPYTTEK</sequence>
<keyword evidence="3" id="KW-0378">Hydrolase</keyword>
<dbReference type="Proteomes" id="UP000325536">
    <property type="component" value="Chromosome"/>
</dbReference>
<dbReference type="CDD" id="cd22323">
    <property type="entry name" value="EcoRV-like"/>
    <property type="match status" value="1"/>
</dbReference>
<dbReference type="Pfam" id="PF09233">
    <property type="entry name" value="Endonuc-EcoRV"/>
    <property type="match status" value="1"/>
</dbReference>
<gene>
    <name evidence="4" type="ORF">D0T90_09125</name>
</gene>
<dbReference type="GO" id="GO:0004519">
    <property type="term" value="F:endonuclease activity"/>
    <property type="evidence" value="ECO:0007669"/>
    <property type="project" value="UniProtKB-KW"/>
</dbReference>